<dbReference type="PANTHER" id="PTHR46289:SF14">
    <property type="entry name" value="DUF4371 DOMAIN-CONTAINING PROTEIN"/>
    <property type="match status" value="1"/>
</dbReference>
<evidence type="ECO:0000313" key="2">
    <source>
        <dbReference type="Proteomes" id="UP001353858"/>
    </source>
</evidence>
<dbReference type="InterPro" id="IPR052958">
    <property type="entry name" value="IFN-induced_PKR_regulator"/>
</dbReference>
<comment type="caution">
    <text evidence="1">The sequence shown here is derived from an EMBL/GenBank/DDBJ whole genome shotgun (WGS) entry which is preliminary data.</text>
</comment>
<gene>
    <name evidence="1" type="ORF">RN001_016083</name>
</gene>
<dbReference type="AlphaFoldDB" id="A0AAN7NXJ1"/>
<sequence>IIAACGEIIKQKIATEVNSSKCFSVLADETMDIPTVEQLTLCVRYVKKFENNSNNFSVTDYRICVHFLQFTPVTSTKGKNLAEAILYGLEECLIDKHFLRGQGYDEAASMSGKFRGEHCVSHSLNLALSNAGEVPPIRNCFGIVEKMYAFFNTPKRQLISQKSADSLAPDKAQRQKHKLKQLCPARWIQRHDTVLVMVQLLPAVAAALEEIKSWDDKDSSSNASLLLNSVEHSEVIISLLCSEKLLGYSLVLSKFLQTVNIDLVSVVNLASNVESAICQIRENSKEEFSKIFRNANSIAESLSVTITMPRITKKQINRSSIPADSAEMYYRRSIFIPWLDSFLANITERFCKHKNIPKGFMCLLPSSSLPSEQEREQFLNIATFYQEDLDCNN</sequence>
<reference evidence="2" key="1">
    <citation type="submission" date="2023-01" db="EMBL/GenBank/DDBJ databases">
        <title>Key to firefly adult light organ development and bioluminescence: homeobox transcription factors regulate luciferase expression and transportation to peroxisome.</title>
        <authorList>
            <person name="Fu X."/>
        </authorList>
    </citation>
    <scope>NUCLEOTIDE SEQUENCE [LARGE SCALE GENOMIC DNA]</scope>
</reference>
<dbReference type="EMBL" id="JARPUR010000008">
    <property type="protein sequence ID" value="KAK4871959.1"/>
    <property type="molecule type" value="Genomic_DNA"/>
</dbReference>
<dbReference type="Proteomes" id="UP001353858">
    <property type="component" value="Unassembled WGS sequence"/>
</dbReference>
<evidence type="ECO:0000313" key="1">
    <source>
        <dbReference type="EMBL" id="KAK4871959.1"/>
    </source>
</evidence>
<name>A0AAN7NXJ1_9COLE</name>
<keyword evidence="2" id="KW-1185">Reference proteome</keyword>
<feature type="non-terminal residue" evidence="1">
    <location>
        <position position="393"/>
    </location>
</feature>
<organism evidence="1 2">
    <name type="scientific">Aquatica leii</name>
    <dbReference type="NCBI Taxonomy" id="1421715"/>
    <lineage>
        <taxon>Eukaryota</taxon>
        <taxon>Metazoa</taxon>
        <taxon>Ecdysozoa</taxon>
        <taxon>Arthropoda</taxon>
        <taxon>Hexapoda</taxon>
        <taxon>Insecta</taxon>
        <taxon>Pterygota</taxon>
        <taxon>Neoptera</taxon>
        <taxon>Endopterygota</taxon>
        <taxon>Coleoptera</taxon>
        <taxon>Polyphaga</taxon>
        <taxon>Elateriformia</taxon>
        <taxon>Elateroidea</taxon>
        <taxon>Lampyridae</taxon>
        <taxon>Luciolinae</taxon>
        <taxon>Aquatica</taxon>
    </lineage>
</organism>
<dbReference type="PANTHER" id="PTHR46289">
    <property type="entry name" value="52 KDA REPRESSOR OF THE INHIBITOR OF THE PROTEIN KINASE-LIKE PROTEIN-RELATED"/>
    <property type="match status" value="1"/>
</dbReference>
<feature type="non-terminal residue" evidence="1">
    <location>
        <position position="1"/>
    </location>
</feature>
<accession>A0AAN7NXJ1</accession>
<proteinExistence type="predicted"/>
<protein>
    <recommendedName>
        <fullName evidence="3">DUF4371 domain-containing protein</fullName>
    </recommendedName>
</protein>
<evidence type="ECO:0008006" key="3">
    <source>
        <dbReference type="Google" id="ProtNLM"/>
    </source>
</evidence>